<evidence type="ECO:0000313" key="3">
    <source>
        <dbReference type="Proteomes" id="UP000237344"/>
    </source>
</evidence>
<protein>
    <recommendedName>
        <fullName evidence="4">Glycine zipper 2TM domain-containing protein</fullName>
    </recommendedName>
</protein>
<dbReference type="AlphaFoldDB" id="A0A2S3VX65"/>
<feature type="region of interest" description="Disordered" evidence="1">
    <location>
        <begin position="1"/>
        <end position="23"/>
    </location>
</feature>
<comment type="caution">
    <text evidence="2">The sequence shown here is derived from an EMBL/GenBank/DDBJ whole genome shotgun (WGS) entry which is preliminary data.</text>
</comment>
<feature type="compositionally biased region" description="Basic and acidic residues" evidence="1">
    <location>
        <begin position="125"/>
        <end position="139"/>
    </location>
</feature>
<feature type="compositionally biased region" description="Pro residues" evidence="1">
    <location>
        <begin position="140"/>
        <end position="149"/>
    </location>
</feature>
<evidence type="ECO:0008006" key="4">
    <source>
        <dbReference type="Google" id="ProtNLM"/>
    </source>
</evidence>
<accession>A0A2S3VX65</accession>
<proteinExistence type="predicted"/>
<gene>
    <name evidence="2" type="ORF">KMAL_31560</name>
</gene>
<reference evidence="2 3" key="1">
    <citation type="submission" date="2018-01" db="EMBL/GenBank/DDBJ databases">
        <title>Draft Genome Sequence of Komagataeibacter maltaceti LMG 1529, a Vinegar Producing Acetic Acid Bacterium Isolated from Malt Vinegar Brewery Acetifiers.</title>
        <authorList>
            <person name="Zhang Q."/>
            <person name="Hollensteiner J."/>
            <person name="Poehlein A."/>
            <person name="Daniel R."/>
        </authorList>
    </citation>
    <scope>NUCLEOTIDE SEQUENCE [LARGE SCALE GENOMIC DNA]</scope>
    <source>
        <strain evidence="2 3">LMG 1529</strain>
    </source>
</reference>
<feature type="region of interest" description="Disordered" evidence="1">
    <location>
        <begin position="106"/>
        <end position="149"/>
    </location>
</feature>
<dbReference type="EMBL" id="POTC01000100">
    <property type="protein sequence ID" value="POF61220.1"/>
    <property type="molecule type" value="Genomic_DNA"/>
</dbReference>
<dbReference type="Proteomes" id="UP000237344">
    <property type="component" value="Unassembled WGS sequence"/>
</dbReference>
<feature type="compositionally biased region" description="Basic and acidic residues" evidence="1">
    <location>
        <begin position="106"/>
        <end position="118"/>
    </location>
</feature>
<keyword evidence="3" id="KW-1185">Reference proteome</keyword>
<sequence length="149" mass="15933">MSLNKKRRSGAGHPAPGRISIGPGMMQTMTVQKISRVFLLATTLVGGSVAVAHAEPGGCLKYGAVGAVGGHVANHHTVAGAMGGCAVGMYKRHEYRKGLREKAALYDKEHPADPKESLWQRYRNRKTDEQKATLYDAEHPPAPQGAPAH</sequence>
<name>A0A2S3VX65_9PROT</name>
<organism evidence="2 3">
    <name type="scientific">Novacetimonas maltaceti</name>
    <dbReference type="NCBI Taxonomy" id="1203393"/>
    <lineage>
        <taxon>Bacteria</taxon>
        <taxon>Pseudomonadati</taxon>
        <taxon>Pseudomonadota</taxon>
        <taxon>Alphaproteobacteria</taxon>
        <taxon>Acetobacterales</taxon>
        <taxon>Acetobacteraceae</taxon>
        <taxon>Novacetimonas</taxon>
    </lineage>
</organism>
<evidence type="ECO:0000256" key="1">
    <source>
        <dbReference type="SAM" id="MobiDB-lite"/>
    </source>
</evidence>
<feature type="compositionally biased region" description="Basic residues" evidence="1">
    <location>
        <begin position="1"/>
        <end position="10"/>
    </location>
</feature>
<evidence type="ECO:0000313" key="2">
    <source>
        <dbReference type="EMBL" id="POF61220.1"/>
    </source>
</evidence>